<reference evidence="1 2" key="1">
    <citation type="submission" date="2021-06" db="EMBL/GenBank/DDBJ databases">
        <title>Caerostris extrusa draft genome.</title>
        <authorList>
            <person name="Kono N."/>
            <person name="Arakawa K."/>
        </authorList>
    </citation>
    <scope>NUCLEOTIDE SEQUENCE [LARGE SCALE GENOMIC DNA]</scope>
</reference>
<comment type="caution">
    <text evidence="1">The sequence shown here is derived from an EMBL/GenBank/DDBJ whole genome shotgun (WGS) entry which is preliminary data.</text>
</comment>
<dbReference type="EMBL" id="BPLR01019866">
    <property type="protein sequence ID" value="GIX72680.1"/>
    <property type="molecule type" value="Genomic_DNA"/>
</dbReference>
<proteinExistence type="predicted"/>
<sequence length="78" mass="8853">MPSPFGMIGRARSRGVPVRIKMAELNKRSTQKKKKKMVATVRKARHPVAVRQLTYAYILQRLQKAWDAAESASNLSKD</sequence>
<name>A0AAV4MLK1_CAEEX</name>
<evidence type="ECO:0000313" key="1">
    <source>
        <dbReference type="EMBL" id="GIX72680.1"/>
    </source>
</evidence>
<protein>
    <submittedName>
        <fullName evidence="1">Uncharacterized protein</fullName>
    </submittedName>
</protein>
<dbReference type="AlphaFoldDB" id="A0AAV4MLK1"/>
<keyword evidence="2" id="KW-1185">Reference proteome</keyword>
<organism evidence="1 2">
    <name type="scientific">Caerostris extrusa</name>
    <name type="common">Bark spider</name>
    <name type="synonym">Caerostris bankana</name>
    <dbReference type="NCBI Taxonomy" id="172846"/>
    <lineage>
        <taxon>Eukaryota</taxon>
        <taxon>Metazoa</taxon>
        <taxon>Ecdysozoa</taxon>
        <taxon>Arthropoda</taxon>
        <taxon>Chelicerata</taxon>
        <taxon>Arachnida</taxon>
        <taxon>Araneae</taxon>
        <taxon>Araneomorphae</taxon>
        <taxon>Entelegynae</taxon>
        <taxon>Araneoidea</taxon>
        <taxon>Araneidae</taxon>
        <taxon>Caerostris</taxon>
    </lineage>
</organism>
<accession>A0AAV4MLK1</accession>
<evidence type="ECO:0000313" key="2">
    <source>
        <dbReference type="Proteomes" id="UP001054945"/>
    </source>
</evidence>
<dbReference type="Proteomes" id="UP001054945">
    <property type="component" value="Unassembled WGS sequence"/>
</dbReference>
<gene>
    <name evidence="1" type="ORF">CEXT_784291</name>
</gene>